<dbReference type="EMBL" id="OX451737">
    <property type="protein sequence ID" value="CAI8596676.1"/>
    <property type="molecule type" value="Genomic_DNA"/>
</dbReference>
<dbReference type="SUPFAM" id="SSF51695">
    <property type="entry name" value="PLC-like phosphodiesterases"/>
    <property type="match status" value="1"/>
</dbReference>
<evidence type="ECO:0000313" key="2">
    <source>
        <dbReference type="EMBL" id="CAI8596676.1"/>
    </source>
</evidence>
<dbReference type="Gene3D" id="3.20.20.190">
    <property type="entry name" value="Phosphatidylinositol (PI) phosphodiesterase"/>
    <property type="match status" value="1"/>
</dbReference>
<proteinExistence type="predicted"/>
<dbReference type="PANTHER" id="PTHR10336">
    <property type="entry name" value="PHOSPHOINOSITIDE-SPECIFIC PHOSPHOLIPASE C FAMILY PROTEIN"/>
    <property type="match status" value="1"/>
</dbReference>
<evidence type="ECO:0000313" key="3">
    <source>
        <dbReference type="Proteomes" id="UP001157006"/>
    </source>
</evidence>
<dbReference type="GO" id="GO:0048015">
    <property type="term" value="P:phosphatidylinositol-mediated signaling"/>
    <property type="evidence" value="ECO:0007669"/>
    <property type="project" value="TreeGrafter"/>
</dbReference>
<name>A0AAV0ZFT0_VICFA</name>
<sequence>MSHPIALPASTPFHTSLPSHFFFCSALSFIRLLTPNFIGLLISSSSLSFDFDFDLVFVVSDYERILLICSIGGFRDGYGRSLWLMQGMFKTNGGYGFVKKPYFLLKIGPNNEIFDPKASLPLKTTLKETVYMREGWYYDFKHIEFDQFSPPAFYARVR</sequence>
<feature type="domain" description="PI-PLC Y-box" evidence="1">
    <location>
        <begin position="79"/>
        <end position="104"/>
    </location>
</feature>
<dbReference type="GO" id="GO:0006629">
    <property type="term" value="P:lipid metabolic process"/>
    <property type="evidence" value="ECO:0007669"/>
    <property type="project" value="InterPro"/>
</dbReference>
<keyword evidence="3" id="KW-1185">Reference proteome</keyword>
<dbReference type="Proteomes" id="UP001157006">
    <property type="component" value="Chromosome 2"/>
</dbReference>
<dbReference type="GO" id="GO:0051209">
    <property type="term" value="P:release of sequestered calcium ion into cytosol"/>
    <property type="evidence" value="ECO:0007669"/>
    <property type="project" value="TreeGrafter"/>
</dbReference>
<organism evidence="2 3">
    <name type="scientific">Vicia faba</name>
    <name type="common">Broad bean</name>
    <name type="synonym">Faba vulgaris</name>
    <dbReference type="NCBI Taxonomy" id="3906"/>
    <lineage>
        <taxon>Eukaryota</taxon>
        <taxon>Viridiplantae</taxon>
        <taxon>Streptophyta</taxon>
        <taxon>Embryophyta</taxon>
        <taxon>Tracheophyta</taxon>
        <taxon>Spermatophyta</taxon>
        <taxon>Magnoliopsida</taxon>
        <taxon>eudicotyledons</taxon>
        <taxon>Gunneridae</taxon>
        <taxon>Pentapetalae</taxon>
        <taxon>rosids</taxon>
        <taxon>fabids</taxon>
        <taxon>Fabales</taxon>
        <taxon>Fabaceae</taxon>
        <taxon>Papilionoideae</taxon>
        <taxon>50 kb inversion clade</taxon>
        <taxon>NPAAA clade</taxon>
        <taxon>Hologalegina</taxon>
        <taxon>IRL clade</taxon>
        <taxon>Fabeae</taxon>
        <taxon>Vicia</taxon>
    </lineage>
</organism>
<dbReference type="GO" id="GO:0004435">
    <property type="term" value="F:phosphatidylinositol-4,5-bisphosphate phospholipase C activity"/>
    <property type="evidence" value="ECO:0007669"/>
    <property type="project" value="InterPro"/>
</dbReference>
<dbReference type="InterPro" id="IPR001192">
    <property type="entry name" value="PI-PLC_fam"/>
</dbReference>
<dbReference type="GO" id="GO:0005886">
    <property type="term" value="C:plasma membrane"/>
    <property type="evidence" value="ECO:0007669"/>
    <property type="project" value="TreeGrafter"/>
</dbReference>
<reference evidence="2 3" key="1">
    <citation type="submission" date="2023-01" db="EMBL/GenBank/DDBJ databases">
        <authorList>
            <person name="Kreplak J."/>
        </authorList>
    </citation>
    <scope>NUCLEOTIDE SEQUENCE [LARGE SCALE GENOMIC DNA]</scope>
</reference>
<accession>A0AAV0ZFT0</accession>
<gene>
    <name evidence="2" type="ORF">VFH_II046080</name>
</gene>
<dbReference type="InterPro" id="IPR017946">
    <property type="entry name" value="PLC-like_Pdiesterase_TIM-brl"/>
</dbReference>
<evidence type="ECO:0000259" key="1">
    <source>
        <dbReference type="PROSITE" id="PS50008"/>
    </source>
</evidence>
<protein>
    <recommendedName>
        <fullName evidence="1">PI-PLC Y-box domain-containing protein</fullName>
    </recommendedName>
</protein>
<dbReference type="InterPro" id="IPR001711">
    <property type="entry name" value="PLipase_C_Pinositol-sp_Y"/>
</dbReference>
<dbReference type="PANTHER" id="PTHR10336:SF154">
    <property type="entry name" value="PHOSPHOINOSITIDE PHOSPHOLIPASE C 2"/>
    <property type="match status" value="1"/>
</dbReference>
<dbReference type="PROSITE" id="PS50008">
    <property type="entry name" value="PIPLC_Y_DOMAIN"/>
    <property type="match status" value="1"/>
</dbReference>
<dbReference type="AlphaFoldDB" id="A0AAV0ZFT0"/>